<evidence type="ECO:0000313" key="2">
    <source>
        <dbReference type="Proteomes" id="UP000199308"/>
    </source>
</evidence>
<sequence length="244" mass="28459">MTNNRLTPDAAIVLADIVALADAGYAQQVTRFFKTDEGSYGHEDVFIGIRMPALRALLKEVHPVPLEVCNQLIQHQYHEVRMFALLAMVKRFNSKKLERQLIVESYLAHIDFVNNWDLVDSSCYYILGRWLYEQGLDCQQLFDFAKSNNLWHRRIAIISTLYFIRKQRFEETLQLAEQLLFDQQDLIHKSVGWMLREVGNRSLETMTAFLDKHAYQMPRTMLRYAIEKLPAQQRKAYLLASGAA</sequence>
<reference evidence="1 2" key="1">
    <citation type="submission" date="2016-10" db="EMBL/GenBank/DDBJ databases">
        <authorList>
            <person name="de Groot N.N."/>
        </authorList>
    </citation>
    <scope>NUCLEOTIDE SEQUENCE [LARGE SCALE GENOMIC DNA]</scope>
    <source>
        <strain evidence="1 2">DSM 19706</strain>
    </source>
</reference>
<organism evidence="1 2">
    <name type="scientific">Thalassotalea agarivorans</name>
    <name type="common">Thalassomonas agarivorans</name>
    <dbReference type="NCBI Taxonomy" id="349064"/>
    <lineage>
        <taxon>Bacteria</taxon>
        <taxon>Pseudomonadati</taxon>
        <taxon>Pseudomonadota</taxon>
        <taxon>Gammaproteobacteria</taxon>
        <taxon>Alteromonadales</taxon>
        <taxon>Colwelliaceae</taxon>
        <taxon>Thalassotalea</taxon>
    </lineage>
</organism>
<dbReference type="STRING" id="349064.SAMN05660429_01090"/>
<dbReference type="PANTHER" id="PTHR34070:SF1">
    <property type="entry name" value="DNA ALKYLATION REPAIR PROTEIN"/>
    <property type="match status" value="1"/>
</dbReference>
<dbReference type="EMBL" id="FOHK01000004">
    <property type="protein sequence ID" value="SET11861.1"/>
    <property type="molecule type" value="Genomic_DNA"/>
</dbReference>
<protein>
    <submittedName>
        <fullName evidence="1">DNA alkylation repair enzyme</fullName>
    </submittedName>
</protein>
<dbReference type="PANTHER" id="PTHR34070">
    <property type="entry name" value="ARMADILLO-TYPE FOLD"/>
    <property type="match status" value="1"/>
</dbReference>
<dbReference type="OrthoDB" id="9775346at2"/>
<dbReference type="Gene3D" id="1.25.10.90">
    <property type="match status" value="1"/>
</dbReference>
<dbReference type="CDD" id="cd06561">
    <property type="entry name" value="AlkD_like"/>
    <property type="match status" value="1"/>
</dbReference>
<dbReference type="Pfam" id="PF08713">
    <property type="entry name" value="DNA_alkylation"/>
    <property type="match status" value="1"/>
</dbReference>
<keyword evidence="2" id="KW-1185">Reference proteome</keyword>
<dbReference type="SUPFAM" id="SSF48371">
    <property type="entry name" value="ARM repeat"/>
    <property type="match status" value="1"/>
</dbReference>
<name>A0A1I0BZH7_THASX</name>
<accession>A0A1I0BZH7</accession>
<proteinExistence type="predicted"/>
<gene>
    <name evidence="1" type="ORF">SAMN05660429_01090</name>
</gene>
<dbReference type="InterPro" id="IPR014825">
    <property type="entry name" value="DNA_alkylation"/>
</dbReference>
<dbReference type="Proteomes" id="UP000199308">
    <property type="component" value="Unassembled WGS sequence"/>
</dbReference>
<dbReference type="AlphaFoldDB" id="A0A1I0BZH7"/>
<evidence type="ECO:0000313" key="1">
    <source>
        <dbReference type="EMBL" id="SET11861.1"/>
    </source>
</evidence>
<dbReference type="RefSeq" id="WP_093328318.1">
    <property type="nucleotide sequence ID" value="NZ_AP027363.1"/>
</dbReference>
<dbReference type="InterPro" id="IPR016024">
    <property type="entry name" value="ARM-type_fold"/>
</dbReference>